<evidence type="ECO:0000313" key="10">
    <source>
        <dbReference type="EMBL" id="CUS44044.1"/>
    </source>
</evidence>
<dbReference type="SUPFAM" id="SSF52733">
    <property type="entry name" value="Nicotinate mononucleotide:5,6-dimethylbenzimidazole phosphoribosyltransferase (CobT)"/>
    <property type="match status" value="1"/>
</dbReference>
<evidence type="ECO:0000256" key="1">
    <source>
        <dbReference type="ARBA" id="ARBA00005049"/>
    </source>
</evidence>
<keyword evidence="5" id="KW-0169">Cobalamin biosynthesis</keyword>
<comment type="catalytic activity">
    <reaction evidence="9">
        <text>5,6-dimethylbenzimidazole + nicotinate beta-D-ribonucleotide = alpha-ribazole 5'-phosphate + nicotinate + H(+)</text>
        <dbReference type="Rhea" id="RHEA:11196"/>
        <dbReference type="ChEBI" id="CHEBI:15378"/>
        <dbReference type="ChEBI" id="CHEBI:15890"/>
        <dbReference type="ChEBI" id="CHEBI:32544"/>
        <dbReference type="ChEBI" id="CHEBI:57502"/>
        <dbReference type="ChEBI" id="CHEBI:57918"/>
        <dbReference type="EC" id="2.4.2.21"/>
    </reaction>
</comment>
<evidence type="ECO:0000256" key="2">
    <source>
        <dbReference type="ARBA" id="ARBA00007110"/>
    </source>
</evidence>
<dbReference type="GO" id="GO:0008939">
    <property type="term" value="F:nicotinate-nucleotide-dimethylbenzimidazole phosphoribosyltransferase activity"/>
    <property type="evidence" value="ECO:0007669"/>
    <property type="project" value="UniProtKB-EC"/>
</dbReference>
<gene>
    <name evidence="10" type="ORF">MGWOODY_Smn2718</name>
</gene>
<keyword evidence="7 10" id="KW-0808">Transferase</keyword>
<evidence type="ECO:0000256" key="8">
    <source>
        <dbReference type="ARBA" id="ARBA00030686"/>
    </source>
</evidence>
<dbReference type="AlphaFoldDB" id="A0A160TK72"/>
<dbReference type="Gene3D" id="1.10.1610.10">
    <property type="match status" value="1"/>
</dbReference>
<dbReference type="UniPathway" id="UPA00061">
    <property type="reaction ID" value="UER00516"/>
</dbReference>
<evidence type="ECO:0000256" key="4">
    <source>
        <dbReference type="ARBA" id="ARBA00015486"/>
    </source>
</evidence>
<dbReference type="CDD" id="cd02439">
    <property type="entry name" value="DMB-PRT_CobT"/>
    <property type="match status" value="1"/>
</dbReference>
<dbReference type="InterPro" id="IPR003200">
    <property type="entry name" value="Nict_dMeBzImd_PRibTrfase"/>
</dbReference>
<evidence type="ECO:0000256" key="9">
    <source>
        <dbReference type="ARBA" id="ARBA00047340"/>
    </source>
</evidence>
<dbReference type="EMBL" id="CZQE01000103">
    <property type="protein sequence ID" value="CUS44044.1"/>
    <property type="molecule type" value="Genomic_DNA"/>
</dbReference>
<dbReference type="InterPro" id="IPR023195">
    <property type="entry name" value="Nict_dMeBzImd_PRibTrfase_N"/>
</dbReference>
<accession>A0A160TK72</accession>
<comment type="similarity">
    <text evidence="2">Belongs to the CobT family.</text>
</comment>
<proteinExistence type="inferred from homology"/>
<keyword evidence="6 10" id="KW-0328">Glycosyltransferase</keyword>
<dbReference type="PANTHER" id="PTHR43463">
    <property type="entry name" value="NICOTINATE-NUCLEOTIDE--DIMETHYLBENZIMIDAZOLE PHOSPHORIBOSYLTRANSFERASE"/>
    <property type="match status" value="1"/>
</dbReference>
<protein>
    <recommendedName>
        <fullName evidence="4">Nicotinate-nucleotide--dimethylbenzimidazole phosphoribosyltransferase</fullName>
        <ecNumber evidence="3">2.4.2.21</ecNumber>
    </recommendedName>
    <alternativeName>
        <fullName evidence="8">N(1)-alpha-phosphoribosyltransferase</fullName>
    </alternativeName>
</protein>
<comment type="pathway">
    <text evidence="1">Nucleoside biosynthesis; alpha-ribazole biosynthesis; alpha-ribazole from 5,6-dimethylbenzimidazole: step 1/2.</text>
</comment>
<evidence type="ECO:0000256" key="6">
    <source>
        <dbReference type="ARBA" id="ARBA00022676"/>
    </source>
</evidence>
<sequence length="412" mass="41559">MPVRLQRLLYRPSSGAWQGRLCAGPVRAGRGSGARDSGLCRTLCAERIRAGAVPGMAPGREGPFHHAHAARRSPGMTMFDSVRAFEEALATLPGPDESARAAAAARQGQLTKPPGSLGRLEDIAIFLAGWQGCERPRIEQARAAVFAGNHGVVVHGVSAFPAAVTAQMVHNFEAGGAAINALSGAAGLDLVVVPLDLDRPTDDFTVGPAMSEADCLAALNAGAAVVTDGLDLLVLGEMGIGNSTAAAALSIRSFGGDPADWVGPGTGVDAAGIGRKIAVVAAGLACHAGAPVTPFETLRRVGGREIVAIAGAVVAARHARVPVVLDGFICCSGVAPLAAAYPAVVAHCIAGHRSTEPGHGRLLDRLGLDPLLTLGMRLGEASGAAVATGVIRAALAAHDRMATFAEAGVSGA</sequence>
<dbReference type="GO" id="GO:0009236">
    <property type="term" value="P:cobalamin biosynthetic process"/>
    <property type="evidence" value="ECO:0007669"/>
    <property type="project" value="UniProtKB-KW"/>
</dbReference>
<reference evidence="10" key="1">
    <citation type="submission" date="2015-10" db="EMBL/GenBank/DDBJ databases">
        <authorList>
            <person name="Gilbert D.G."/>
        </authorList>
    </citation>
    <scope>NUCLEOTIDE SEQUENCE</scope>
</reference>
<dbReference type="NCBIfam" id="TIGR03160">
    <property type="entry name" value="cobT_DBIPRT"/>
    <property type="match status" value="1"/>
</dbReference>
<dbReference type="HAMAP" id="MF_00230">
    <property type="entry name" value="CobT"/>
    <property type="match status" value="1"/>
</dbReference>
<dbReference type="InterPro" id="IPR017846">
    <property type="entry name" value="Nict_dMeBzImd_PRibTrfase_bact"/>
</dbReference>
<evidence type="ECO:0000256" key="5">
    <source>
        <dbReference type="ARBA" id="ARBA00022573"/>
    </source>
</evidence>
<dbReference type="InterPro" id="IPR036087">
    <property type="entry name" value="Nict_dMeBzImd_PRibTrfase_sf"/>
</dbReference>
<evidence type="ECO:0000256" key="3">
    <source>
        <dbReference type="ARBA" id="ARBA00011991"/>
    </source>
</evidence>
<dbReference type="Pfam" id="PF02277">
    <property type="entry name" value="DBI_PRT"/>
    <property type="match status" value="1"/>
</dbReference>
<organism evidence="10">
    <name type="scientific">hydrothermal vent metagenome</name>
    <dbReference type="NCBI Taxonomy" id="652676"/>
    <lineage>
        <taxon>unclassified sequences</taxon>
        <taxon>metagenomes</taxon>
        <taxon>ecological metagenomes</taxon>
    </lineage>
</organism>
<dbReference type="PANTHER" id="PTHR43463:SF1">
    <property type="entry name" value="NICOTINATE-NUCLEOTIDE--DIMETHYLBENZIMIDAZOLE PHOSPHORIBOSYLTRANSFERASE"/>
    <property type="match status" value="1"/>
</dbReference>
<dbReference type="Gene3D" id="3.40.50.10210">
    <property type="match status" value="1"/>
</dbReference>
<evidence type="ECO:0000256" key="7">
    <source>
        <dbReference type="ARBA" id="ARBA00022679"/>
    </source>
</evidence>
<dbReference type="NCBIfam" id="NF000996">
    <property type="entry name" value="PRK00105.1"/>
    <property type="match status" value="1"/>
</dbReference>
<name>A0A160TK72_9ZZZZ</name>
<dbReference type="EC" id="2.4.2.21" evidence="3"/>